<organism evidence="3 4">
    <name type="scientific">Glycomyces paridis</name>
    <dbReference type="NCBI Taxonomy" id="2126555"/>
    <lineage>
        <taxon>Bacteria</taxon>
        <taxon>Bacillati</taxon>
        <taxon>Actinomycetota</taxon>
        <taxon>Actinomycetes</taxon>
        <taxon>Glycomycetales</taxon>
        <taxon>Glycomycetaceae</taxon>
        <taxon>Glycomyces</taxon>
    </lineage>
</organism>
<keyword evidence="2" id="KW-0812">Transmembrane</keyword>
<feature type="compositionally biased region" description="Pro residues" evidence="1">
    <location>
        <begin position="1"/>
        <end position="24"/>
    </location>
</feature>
<evidence type="ECO:0000313" key="4">
    <source>
        <dbReference type="Proteomes" id="UP000305792"/>
    </source>
</evidence>
<name>A0A4S8P4S8_9ACTN</name>
<comment type="caution">
    <text evidence="3">The sequence shown here is derived from an EMBL/GenBank/DDBJ whole genome shotgun (WGS) entry which is preliminary data.</text>
</comment>
<proteinExistence type="predicted"/>
<evidence type="ECO:0000256" key="2">
    <source>
        <dbReference type="SAM" id="Phobius"/>
    </source>
</evidence>
<keyword evidence="2" id="KW-1133">Transmembrane helix</keyword>
<protein>
    <submittedName>
        <fullName evidence="3">Uncharacterized protein</fullName>
    </submittedName>
</protein>
<gene>
    <name evidence="3" type="ORF">E9998_23305</name>
</gene>
<feature type="region of interest" description="Disordered" evidence="1">
    <location>
        <begin position="1"/>
        <end position="47"/>
    </location>
</feature>
<sequence>MNPSPSPSDPESAPEPLPIAPATPPVDLVAPEPPSGPPPAAVTPPATTVRRDHRLVWTTVIAGAAFFLGLGVGLAVDRPGGGGSDPHALEAAKEECASGSSDVRIGDEGATLVIDRAGAEEMPGATLSQLDCLLGELDVPDSVVERIQNTRALDGYQEADFDGYTASWTFHPDDGLNLTITTA</sequence>
<feature type="transmembrane region" description="Helical" evidence="2">
    <location>
        <begin position="55"/>
        <end position="76"/>
    </location>
</feature>
<evidence type="ECO:0000256" key="1">
    <source>
        <dbReference type="SAM" id="MobiDB-lite"/>
    </source>
</evidence>
<accession>A0A4S8P4S8</accession>
<reference evidence="3 4" key="1">
    <citation type="journal article" date="2018" name="Int. J. Syst. Evol. Microbiol.">
        <title>Glycomyces paridis sp. nov., isolated from the medicinal plant Paris polyphylla.</title>
        <authorList>
            <person name="Fang X.M."/>
            <person name="Bai J.L."/>
            <person name="Su J."/>
            <person name="Zhao L.L."/>
            <person name="Liu H.Y."/>
            <person name="Ma B.P."/>
            <person name="Zhang Y.Q."/>
            <person name="Yu L.Y."/>
        </authorList>
    </citation>
    <scope>NUCLEOTIDE SEQUENCE [LARGE SCALE GENOMIC DNA]</scope>
    <source>
        <strain evidence="3 4">CPCC 204357</strain>
    </source>
</reference>
<feature type="compositionally biased region" description="Pro residues" evidence="1">
    <location>
        <begin position="31"/>
        <end position="42"/>
    </location>
</feature>
<dbReference type="RefSeq" id="WP_136532148.1">
    <property type="nucleotide sequence ID" value="NZ_STGX01000023.1"/>
</dbReference>
<dbReference type="OrthoDB" id="3261230at2"/>
<keyword evidence="2" id="KW-0472">Membrane</keyword>
<evidence type="ECO:0000313" key="3">
    <source>
        <dbReference type="EMBL" id="THV22824.1"/>
    </source>
</evidence>
<keyword evidence="4" id="KW-1185">Reference proteome</keyword>
<dbReference type="Proteomes" id="UP000305792">
    <property type="component" value="Unassembled WGS sequence"/>
</dbReference>
<dbReference type="AlphaFoldDB" id="A0A4S8P4S8"/>
<dbReference type="EMBL" id="STGX01000023">
    <property type="protein sequence ID" value="THV22824.1"/>
    <property type="molecule type" value="Genomic_DNA"/>
</dbReference>